<feature type="compositionally biased region" description="Low complexity" evidence="1">
    <location>
        <begin position="105"/>
        <end position="132"/>
    </location>
</feature>
<feature type="compositionally biased region" description="Basic and acidic residues" evidence="1">
    <location>
        <begin position="93"/>
        <end position="103"/>
    </location>
</feature>
<gene>
    <name evidence="2" type="ORF">UFOPK2602_00211</name>
</gene>
<sequence length="181" mass="19129">MGSDLTKRLKPLLDAGIELAQLSPVRVEAIVRELVKQGEVRRHEASGLVQLLVERGRDAGEKAAETVRLEVARQLDRLVHQVALVEAQVSEISKRLRVPDEPHSAAATTVARTPVAGGVSRDPEAPVAPAKKAPAKKAPAKKAPAKKAPAKKAPAKKAPAKKVASSKQRATKKAPVNKTGA</sequence>
<organism evidence="2">
    <name type="scientific">freshwater metagenome</name>
    <dbReference type="NCBI Taxonomy" id="449393"/>
    <lineage>
        <taxon>unclassified sequences</taxon>
        <taxon>metagenomes</taxon>
        <taxon>ecological metagenomes</taxon>
    </lineage>
</organism>
<proteinExistence type="predicted"/>
<evidence type="ECO:0000313" key="2">
    <source>
        <dbReference type="EMBL" id="CAB4694532.1"/>
    </source>
</evidence>
<reference evidence="2" key="1">
    <citation type="submission" date="2020-05" db="EMBL/GenBank/DDBJ databases">
        <authorList>
            <person name="Chiriac C."/>
            <person name="Salcher M."/>
            <person name="Ghai R."/>
            <person name="Kavagutti S V."/>
        </authorList>
    </citation>
    <scope>NUCLEOTIDE SEQUENCE</scope>
</reference>
<feature type="compositionally biased region" description="Basic residues" evidence="1">
    <location>
        <begin position="133"/>
        <end position="160"/>
    </location>
</feature>
<protein>
    <submittedName>
        <fullName evidence="2">Unannotated protein</fullName>
    </submittedName>
</protein>
<feature type="region of interest" description="Disordered" evidence="1">
    <location>
        <begin position="93"/>
        <end position="181"/>
    </location>
</feature>
<name>A0A6J6P801_9ZZZZ</name>
<evidence type="ECO:0000256" key="1">
    <source>
        <dbReference type="SAM" id="MobiDB-lite"/>
    </source>
</evidence>
<dbReference type="AlphaFoldDB" id="A0A6J6P801"/>
<dbReference type="EMBL" id="CAEZXX010000007">
    <property type="protein sequence ID" value="CAB4694532.1"/>
    <property type="molecule type" value="Genomic_DNA"/>
</dbReference>
<accession>A0A6J6P801</accession>